<dbReference type="GO" id="GO:0016747">
    <property type="term" value="F:acyltransferase activity, transferring groups other than amino-acyl groups"/>
    <property type="evidence" value="ECO:0007669"/>
    <property type="project" value="InterPro"/>
</dbReference>
<gene>
    <name evidence="2" type="ORF">F4553_006504</name>
</gene>
<evidence type="ECO:0000259" key="1">
    <source>
        <dbReference type="PROSITE" id="PS51186"/>
    </source>
</evidence>
<dbReference type="AlphaFoldDB" id="A0A841C274"/>
<dbReference type="PROSITE" id="PS51186">
    <property type="entry name" value="GNAT"/>
    <property type="match status" value="1"/>
</dbReference>
<dbReference type="Gene3D" id="3.40.630.30">
    <property type="match status" value="1"/>
</dbReference>
<dbReference type="GO" id="GO:0005840">
    <property type="term" value="C:ribosome"/>
    <property type="evidence" value="ECO:0007669"/>
    <property type="project" value="UniProtKB-KW"/>
</dbReference>
<feature type="domain" description="N-acetyltransferase" evidence="1">
    <location>
        <begin position="121"/>
        <end position="246"/>
    </location>
</feature>
<organism evidence="2 3">
    <name type="scientific">Allocatelliglobosispora scoriae</name>
    <dbReference type="NCBI Taxonomy" id="643052"/>
    <lineage>
        <taxon>Bacteria</taxon>
        <taxon>Bacillati</taxon>
        <taxon>Actinomycetota</taxon>
        <taxon>Actinomycetes</taxon>
        <taxon>Micromonosporales</taxon>
        <taxon>Micromonosporaceae</taxon>
        <taxon>Allocatelliglobosispora</taxon>
    </lineage>
</organism>
<dbReference type="InterPro" id="IPR000182">
    <property type="entry name" value="GNAT_dom"/>
</dbReference>
<dbReference type="EMBL" id="JACHMN010000003">
    <property type="protein sequence ID" value="MBB5873070.1"/>
    <property type="molecule type" value="Genomic_DNA"/>
</dbReference>
<dbReference type="RefSeq" id="WP_312875468.1">
    <property type="nucleotide sequence ID" value="NZ_JACHMN010000003.1"/>
</dbReference>
<comment type="caution">
    <text evidence="2">The sequence shown here is derived from an EMBL/GenBank/DDBJ whole genome shotgun (WGS) entry which is preliminary data.</text>
</comment>
<dbReference type="SUPFAM" id="SSF55729">
    <property type="entry name" value="Acyl-CoA N-acyltransferases (Nat)"/>
    <property type="match status" value="1"/>
</dbReference>
<sequence>MIGPTPYLHGRAELLDATDRHPYALLTSSGGQVTAWRAGDGLVWRAVGPWGPIIASLGGEAGPVAMLIAQLDHVGLLDGIRWMHLPRSPRAQLAATLTVLEQDDWDFLWTADEPPPHPGEADVVALTEADHDEILAVIADALPHSTSRPGDPRIRTWHGIRHGGRLVAVAGDRSVDMIGHISAIAVASDRQGGGFGAALTSALTRRLIAEFGMASLGVMSDNDGALRFYRRLGYAGELTRSSIRIS</sequence>
<dbReference type="InterPro" id="IPR016181">
    <property type="entry name" value="Acyl_CoA_acyltransferase"/>
</dbReference>
<evidence type="ECO:0000313" key="2">
    <source>
        <dbReference type="EMBL" id="MBB5873070.1"/>
    </source>
</evidence>
<dbReference type="Pfam" id="PF00583">
    <property type="entry name" value="Acetyltransf_1"/>
    <property type="match status" value="1"/>
</dbReference>
<protein>
    <submittedName>
        <fullName evidence="2">Ribosomal protein S18 acetylase RimI-like enzyme</fullName>
    </submittedName>
</protein>
<accession>A0A841C274</accession>
<keyword evidence="2" id="KW-0689">Ribosomal protein</keyword>
<reference evidence="2 3" key="1">
    <citation type="submission" date="2020-08" db="EMBL/GenBank/DDBJ databases">
        <title>Sequencing the genomes of 1000 actinobacteria strains.</title>
        <authorList>
            <person name="Klenk H.-P."/>
        </authorList>
    </citation>
    <scope>NUCLEOTIDE SEQUENCE [LARGE SCALE GENOMIC DNA]</scope>
    <source>
        <strain evidence="2 3">DSM 45362</strain>
    </source>
</reference>
<evidence type="ECO:0000313" key="3">
    <source>
        <dbReference type="Proteomes" id="UP000587527"/>
    </source>
</evidence>
<dbReference type="Proteomes" id="UP000587527">
    <property type="component" value="Unassembled WGS sequence"/>
</dbReference>
<keyword evidence="2" id="KW-0687">Ribonucleoprotein</keyword>
<proteinExistence type="predicted"/>
<name>A0A841C274_9ACTN</name>
<keyword evidence="3" id="KW-1185">Reference proteome</keyword>